<evidence type="ECO:0000256" key="1">
    <source>
        <dbReference type="ARBA" id="ARBA00004413"/>
    </source>
</evidence>
<dbReference type="Proteomes" id="UP000316621">
    <property type="component" value="Chromosome 11"/>
</dbReference>
<dbReference type="Pfam" id="PF06136">
    <property type="entry name" value="SOK"/>
    <property type="match status" value="1"/>
</dbReference>
<keyword evidence="2" id="KW-0217">Developmental protein</keyword>
<evidence type="ECO:0000256" key="2">
    <source>
        <dbReference type="ARBA" id="ARBA00022473"/>
    </source>
</evidence>
<dbReference type="Gramene" id="RZC82837">
    <property type="protein sequence ID" value="RZC82837"/>
    <property type="gene ID" value="C5167_045626"/>
</dbReference>
<evidence type="ECO:0000256" key="6">
    <source>
        <dbReference type="ARBA" id="ARBA00023306"/>
    </source>
</evidence>
<keyword evidence="3" id="KW-1003">Cell membrane</keyword>
<evidence type="ECO:0000256" key="7">
    <source>
        <dbReference type="ARBA" id="ARBA00024211"/>
    </source>
</evidence>
<keyword evidence="5" id="KW-0472">Membrane</keyword>
<feature type="compositionally biased region" description="Basic and acidic residues" evidence="8">
    <location>
        <begin position="133"/>
        <end position="144"/>
    </location>
</feature>
<evidence type="ECO:0000256" key="3">
    <source>
        <dbReference type="ARBA" id="ARBA00022475"/>
    </source>
</evidence>
<dbReference type="GO" id="GO:0051301">
    <property type="term" value="P:cell division"/>
    <property type="evidence" value="ECO:0007669"/>
    <property type="project" value="UniProtKB-KW"/>
</dbReference>
<dbReference type="OMA" id="WEDERRY"/>
<protein>
    <recommendedName>
        <fullName evidence="9">SOSEKI DIX-like domain-containing protein</fullName>
    </recommendedName>
</protein>
<reference evidence="10 11" key="1">
    <citation type="journal article" date="2018" name="Science">
        <title>The opium poppy genome and morphinan production.</title>
        <authorList>
            <person name="Guo L."/>
            <person name="Winzer T."/>
            <person name="Yang X."/>
            <person name="Li Y."/>
            <person name="Ning Z."/>
            <person name="He Z."/>
            <person name="Teodor R."/>
            <person name="Lu Y."/>
            <person name="Bowser T.A."/>
            <person name="Graham I.A."/>
            <person name="Ye K."/>
        </authorList>
    </citation>
    <scope>NUCLEOTIDE SEQUENCE [LARGE SCALE GENOMIC DNA]</scope>
    <source>
        <strain evidence="11">cv. HN1</strain>
        <tissue evidence="10">Leaves</tissue>
    </source>
</reference>
<proteinExistence type="inferred from homology"/>
<comment type="subcellular location">
    <subcellularLocation>
        <location evidence="1">Cell membrane</location>
        <topology evidence="1">Peripheral membrane protein</topology>
        <orientation evidence="1">Cytoplasmic side</orientation>
    </subcellularLocation>
</comment>
<feature type="compositionally biased region" description="Basic and acidic residues" evidence="8">
    <location>
        <begin position="164"/>
        <end position="177"/>
    </location>
</feature>
<dbReference type="EMBL" id="CM010725">
    <property type="protein sequence ID" value="RZC82837.1"/>
    <property type="molecule type" value="Genomic_DNA"/>
</dbReference>
<dbReference type="InterPro" id="IPR010369">
    <property type="entry name" value="SOK"/>
</dbReference>
<evidence type="ECO:0000256" key="4">
    <source>
        <dbReference type="ARBA" id="ARBA00022618"/>
    </source>
</evidence>
<keyword evidence="11" id="KW-1185">Reference proteome</keyword>
<evidence type="ECO:0000256" key="8">
    <source>
        <dbReference type="SAM" id="MobiDB-lite"/>
    </source>
</evidence>
<dbReference type="GO" id="GO:0005886">
    <property type="term" value="C:plasma membrane"/>
    <property type="evidence" value="ECO:0007669"/>
    <property type="project" value="UniProtKB-SubCell"/>
</dbReference>
<keyword evidence="4" id="KW-0132">Cell division</keyword>
<name>A0A4Y7LCX1_PAPSO</name>
<evidence type="ECO:0000313" key="11">
    <source>
        <dbReference type="Proteomes" id="UP000316621"/>
    </source>
</evidence>
<dbReference type="PANTHER" id="PTHR31083:SF5">
    <property type="entry name" value="PROTEIN SOSEKI 1"/>
    <property type="match status" value="1"/>
</dbReference>
<dbReference type="PANTHER" id="PTHR31083">
    <property type="entry name" value="UPSTREAM OF FLC PROTEIN (DUF966)"/>
    <property type="match status" value="1"/>
</dbReference>
<feature type="region of interest" description="Disordered" evidence="8">
    <location>
        <begin position="117"/>
        <end position="245"/>
    </location>
</feature>
<dbReference type="InterPro" id="IPR048351">
    <property type="entry name" value="SOK_DIX"/>
</dbReference>
<feature type="domain" description="SOSEKI DIX-like" evidence="9">
    <location>
        <begin position="16"/>
        <end position="103"/>
    </location>
</feature>
<evidence type="ECO:0000259" key="9">
    <source>
        <dbReference type="Pfam" id="PF06136"/>
    </source>
</evidence>
<feature type="compositionally biased region" description="Low complexity" evidence="8">
    <location>
        <begin position="310"/>
        <end position="324"/>
    </location>
</feature>
<accession>A0A4Y7LCX1</accession>
<comment type="similarity">
    <text evidence="7">Belongs to the SOSEKI family.</text>
</comment>
<evidence type="ECO:0000256" key="5">
    <source>
        <dbReference type="ARBA" id="ARBA00023136"/>
    </source>
</evidence>
<organism evidence="10 11">
    <name type="scientific">Papaver somniferum</name>
    <name type="common">Opium poppy</name>
    <dbReference type="NCBI Taxonomy" id="3469"/>
    <lineage>
        <taxon>Eukaryota</taxon>
        <taxon>Viridiplantae</taxon>
        <taxon>Streptophyta</taxon>
        <taxon>Embryophyta</taxon>
        <taxon>Tracheophyta</taxon>
        <taxon>Spermatophyta</taxon>
        <taxon>Magnoliopsida</taxon>
        <taxon>Ranunculales</taxon>
        <taxon>Papaveraceae</taxon>
        <taxon>Papaveroideae</taxon>
        <taxon>Papaver</taxon>
    </lineage>
</organism>
<evidence type="ECO:0000313" key="10">
    <source>
        <dbReference type="EMBL" id="RZC82837.1"/>
    </source>
</evidence>
<feature type="compositionally biased region" description="Low complexity" evidence="8">
    <location>
        <begin position="213"/>
        <end position="244"/>
    </location>
</feature>
<keyword evidence="6" id="KW-0131">Cell cycle</keyword>
<sequence>MEGKVGGGVGGEIRRVHIIYFLSRMGRVEHPHLIRVHHLSKNGVHLRDVKRWLSELRGKDMPDAFAWSYKRRYKTGYVWQDLLDDDLISPISDNEYVIKGSEITTLSFDPCFHGEKKGSTLTKAETIPSIIETKSKTPDSKGESQFDGEDSGPLDSETSTESSESIKERNSDDDHQKQRSIVPITEIKESNDETENSLQKNEKDEIAEKQNPSSSSSTTTTSTARSSSSSSSSSSFNNSKSYSSGGATNVFRSLLSCRATDINDSALMMIHRSSCSSSSSEICKFENLGGSDMNTSGILWNQHQSRRSISKPSSSSSSENSTSKKSNEFGGSLKKVSAAFKPVAEPHCSQCGKGFKPERLHSHMKSCRGLKSLSKNRNSATAGYDFETEQKFTTLGSFKERNQQGCF</sequence>
<gene>
    <name evidence="10" type="ORF">C5167_045626</name>
</gene>
<dbReference type="GO" id="GO:0051258">
    <property type="term" value="P:protein polymerization"/>
    <property type="evidence" value="ECO:0007669"/>
    <property type="project" value="UniProtKB-ARBA"/>
</dbReference>
<dbReference type="OrthoDB" id="1907705at2759"/>
<dbReference type="AlphaFoldDB" id="A0A4Y7LCX1"/>
<feature type="region of interest" description="Disordered" evidence="8">
    <location>
        <begin position="302"/>
        <end position="329"/>
    </location>
</feature>